<dbReference type="InterPro" id="IPR050229">
    <property type="entry name" value="GlpE_sulfurtransferase"/>
</dbReference>
<dbReference type="SUPFAM" id="SSF52821">
    <property type="entry name" value="Rhodanese/Cell cycle control phosphatase"/>
    <property type="match status" value="1"/>
</dbReference>
<dbReference type="PANTHER" id="PTHR43031:SF18">
    <property type="entry name" value="RHODANESE-RELATED SULFURTRANSFERASES"/>
    <property type="match status" value="1"/>
</dbReference>
<dbReference type="InterPro" id="IPR001763">
    <property type="entry name" value="Rhodanese-like_dom"/>
</dbReference>
<name>A0A2H9T5B0_9ZZZZ</name>
<dbReference type="Gene3D" id="3.40.250.10">
    <property type="entry name" value="Rhodanese-like domain"/>
    <property type="match status" value="1"/>
</dbReference>
<dbReference type="EC" id="2.8.1.1" evidence="3"/>
<evidence type="ECO:0000313" key="3">
    <source>
        <dbReference type="EMBL" id="PJE78392.1"/>
    </source>
</evidence>
<dbReference type="Pfam" id="PF00581">
    <property type="entry name" value="Rhodanese"/>
    <property type="match status" value="1"/>
</dbReference>
<sequence length="139" mass="15007">MEQYIEFITNHPVLTGTLALLVILFIVLEKRKGGQGITTAQMTQLINNEGAVVLDIREKTEFGKGHVIGAINIPSSKIKSRLSELDKYRDKPVIVVDAMGQHGGSAGKQLKEAGLTRVMKLTGGIGTWQADGLPLVKKG</sequence>
<keyword evidence="3" id="KW-0808">Transferase</keyword>
<accession>A0A2H9T5B0</accession>
<dbReference type="EMBL" id="NSIT01000190">
    <property type="protein sequence ID" value="PJE78392.1"/>
    <property type="molecule type" value="Genomic_DNA"/>
</dbReference>
<dbReference type="InterPro" id="IPR036873">
    <property type="entry name" value="Rhodanese-like_dom_sf"/>
</dbReference>
<dbReference type="SMART" id="SM00450">
    <property type="entry name" value="RHOD"/>
    <property type="match status" value="1"/>
</dbReference>
<dbReference type="AlphaFoldDB" id="A0A2H9T5B0"/>
<keyword evidence="1" id="KW-0812">Transmembrane</keyword>
<dbReference type="CDD" id="cd00158">
    <property type="entry name" value="RHOD"/>
    <property type="match status" value="1"/>
</dbReference>
<comment type="caution">
    <text evidence="3">The sequence shown here is derived from an EMBL/GenBank/DDBJ whole genome shotgun (WGS) entry which is preliminary data.</text>
</comment>
<protein>
    <submittedName>
        <fullName evidence="3">Thiosulfate sulfurtransferase GlpE</fullName>
        <ecNumber evidence="3">2.8.1.1</ecNumber>
    </submittedName>
</protein>
<dbReference type="GO" id="GO:0004792">
    <property type="term" value="F:thiosulfate-cyanide sulfurtransferase activity"/>
    <property type="evidence" value="ECO:0007669"/>
    <property type="project" value="UniProtKB-EC"/>
</dbReference>
<keyword evidence="1" id="KW-0472">Membrane</keyword>
<keyword evidence="1" id="KW-1133">Transmembrane helix</keyword>
<evidence type="ECO:0000259" key="2">
    <source>
        <dbReference type="PROSITE" id="PS50206"/>
    </source>
</evidence>
<evidence type="ECO:0000256" key="1">
    <source>
        <dbReference type="SAM" id="Phobius"/>
    </source>
</evidence>
<organism evidence="3">
    <name type="scientific">invertebrate metagenome</name>
    <dbReference type="NCBI Taxonomy" id="1711999"/>
    <lineage>
        <taxon>unclassified sequences</taxon>
        <taxon>metagenomes</taxon>
        <taxon>organismal metagenomes</taxon>
    </lineage>
</organism>
<proteinExistence type="predicted"/>
<gene>
    <name evidence="3" type="primary">glpE_2</name>
    <name evidence="3" type="ORF">CI610_02672</name>
</gene>
<feature type="domain" description="Rhodanese" evidence="2">
    <location>
        <begin position="47"/>
        <end position="137"/>
    </location>
</feature>
<reference evidence="3" key="1">
    <citation type="journal article" date="2017" name="Appl. Environ. Microbiol.">
        <title>Molecular characterization of an Endozoicomonas-like organism causing infection in king scallop Pecten maximus L.</title>
        <authorList>
            <person name="Cano I."/>
            <person name="van Aerle R."/>
            <person name="Ross S."/>
            <person name="Verner-Jeffreys D.W."/>
            <person name="Paley R.K."/>
            <person name="Rimmer G."/>
            <person name="Ryder D."/>
            <person name="Hooper P."/>
            <person name="Stone D."/>
            <person name="Feist S.W."/>
        </authorList>
    </citation>
    <scope>NUCLEOTIDE SEQUENCE</scope>
</reference>
<feature type="transmembrane region" description="Helical" evidence="1">
    <location>
        <begin position="12"/>
        <end position="28"/>
    </location>
</feature>
<dbReference type="PANTHER" id="PTHR43031">
    <property type="entry name" value="FAD-DEPENDENT OXIDOREDUCTASE"/>
    <property type="match status" value="1"/>
</dbReference>
<dbReference type="PROSITE" id="PS50206">
    <property type="entry name" value="RHODANESE_3"/>
    <property type="match status" value="1"/>
</dbReference>